<organism evidence="1 2">
    <name type="scientific">Arthrobacter terricola</name>
    <dbReference type="NCBI Taxonomy" id="2547396"/>
    <lineage>
        <taxon>Bacteria</taxon>
        <taxon>Bacillati</taxon>
        <taxon>Actinomycetota</taxon>
        <taxon>Actinomycetes</taxon>
        <taxon>Micrococcales</taxon>
        <taxon>Micrococcaceae</taxon>
        <taxon>Arthrobacter</taxon>
    </lineage>
</organism>
<comment type="caution">
    <text evidence="1">The sequence shown here is derived from an EMBL/GenBank/DDBJ whole genome shotgun (WGS) entry which is preliminary data.</text>
</comment>
<dbReference type="RefSeq" id="WP_133205448.1">
    <property type="nucleotide sequence ID" value="NZ_SMRU01000021.1"/>
</dbReference>
<protein>
    <submittedName>
        <fullName evidence="1">Uncharacterized protein</fullName>
    </submittedName>
</protein>
<dbReference type="EMBL" id="SMRU01000021">
    <property type="protein sequence ID" value="TDF92871.1"/>
    <property type="molecule type" value="Genomic_DNA"/>
</dbReference>
<sequence length="203" mass="21516">MGEQEQTALKLNGGQLGKPTSNTVGYIADLTRSYAPETLPFCHFNREAPLDGSENKSDKDWDSAVWSVSGGPVTLMPGNILGGSHLNEAARAFDDNAAATSHMQLIASGVSNCVGYTDINGSKVTPRADPSGSFGPGIVSWVESYELHSEPAGSGAYPDGTKLDEQNVEFQSRNVVIRLATIGLSQADVRKLVDAARSKLEAF</sequence>
<keyword evidence="2" id="KW-1185">Reference proteome</keyword>
<reference evidence="1 2" key="1">
    <citation type="submission" date="2019-03" db="EMBL/GenBank/DDBJ databases">
        <title>Whole genome sequence of Arthrobacter sp JH1-1.</title>
        <authorList>
            <person name="Trinh H.N."/>
        </authorList>
    </citation>
    <scope>NUCLEOTIDE SEQUENCE [LARGE SCALE GENOMIC DNA]</scope>
    <source>
        <strain evidence="1 2">JH1-1</strain>
    </source>
</reference>
<proteinExistence type="predicted"/>
<dbReference type="Proteomes" id="UP000295511">
    <property type="component" value="Unassembled WGS sequence"/>
</dbReference>
<evidence type="ECO:0000313" key="2">
    <source>
        <dbReference type="Proteomes" id="UP000295511"/>
    </source>
</evidence>
<name>A0A4R5KCA7_9MICC</name>
<dbReference type="AlphaFoldDB" id="A0A4R5KCA7"/>
<gene>
    <name evidence="1" type="ORF">E1809_17075</name>
</gene>
<evidence type="ECO:0000313" key="1">
    <source>
        <dbReference type="EMBL" id="TDF92871.1"/>
    </source>
</evidence>
<accession>A0A4R5KCA7</accession>